<dbReference type="InterPro" id="IPR020843">
    <property type="entry name" value="ER"/>
</dbReference>
<dbReference type="EMBL" id="JAPDRN010000073">
    <property type="protein sequence ID" value="KAJ9628303.1"/>
    <property type="molecule type" value="Genomic_DNA"/>
</dbReference>
<sequence>MIPGLRYYGPKQLRVESVPPVLCGRREVRIRVAYCGICGSDVHEYEHGPIFIPPAGARNPHTGLELPVTMGHEFSGTITEIGSGVTNLFIGQNVVVDPVVHDRHYGLPACEACRNGVYNVCQRSAVCGLAHPGGGLAQETVVRASLCIPLPNSLSLKTGALVQPLTIAWHAIRISGFKTGNRALVCGAGPVGLAILVLLRTWGARTIIVSEVAEARIRQAEMFGADLVVNPSNAPEILETTNVAELVRAAVEEVTSGTMVDVAFMAASHQSVLDAAVASTRIGGTILNAAVHATPLQIQLNDLTFSEKRLLSSMRATDEDWKGVLEALDQGLVPDVDAMITSIVPLSKAIDGAFLELINNTSAHVKILVEPDQ</sequence>
<dbReference type="InterPro" id="IPR011032">
    <property type="entry name" value="GroES-like_sf"/>
</dbReference>
<evidence type="ECO:0000259" key="7">
    <source>
        <dbReference type="SMART" id="SM00829"/>
    </source>
</evidence>
<protein>
    <recommendedName>
        <fullName evidence="7">Enoyl reductase (ER) domain-containing protein</fullName>
    </recommendedName>
</protein>
<dbReference type="GO" id="GO:0008270">
    <property type="term" value="F:zinc ion binding"/>
    <property type="evidence" value="ECO:0007669"/>
    <property type="project" value="InterPro"/>
</dbReference>
<dbReference type="SMART" id="SM00829">
    <property type="entry name" value="PKS_ER"/>
    <property type="match status" value="1"/>
</dbReference>
<dbReference type="Gene3D" id="3.90.180.10">
    <property type="entry name" value="Medium-chain alcohol dehydrogenases, catalytic domain"/>
    <property type="match status" value="1"/>
</dbReference>
<dbReference type="GO" id="GO:0000721">
    <property type="term" value="F:(R,R)-butanediol dehydrogenase activity"/>
    <property type="evidence" value="ECO:0007669"/>
    <property type="project" value="TreeGrafter"/>
</dbReference>
<evidence type="ECO:0000256" key="3">
    <source>
        <dbReference type="ARBA" id="ARBA00022723"/>
    </source>
</evidence>
<organism evidence="8 9">
    <name type="scientific">Knufia peltigerae</name>
    <dbReference type="NCBI Taxonomy" id="1002370"/>
    <lineage>
        <taxon>Eukaryota</taxon>
        <taxon>Fungi</taxon>
        <taxon>Dikarya</taxon>
        <taxon>Ascomycota</taxon>
        <taxon>Pezizomycotina</taxon>
        <taxon>Eurotiomycetes</taxon>
        <taxon>Chaetothyriomycetidae</taxon>
        <taxon>Chaetothyriales</taxon>
        <taxon>Trichomeriaceae</taxon>
        <taxon>Knufia</taxon>
    </lineage>
</organism>
<feature type="domain" description="Enoyl reductase (ER)" evidence="7">
    <location>
        <begin position="9"/>
        <end position="369"/>
    </location>
</feature>
<dbReference type="SUPFAM" id="SSF51735">
    <property type="entry name" value="NAD(P)-binding Rossmann-fold domains"/>
    <property type="match status" value="1"/>
</dbReference>
<reference evidence="8" key="1">
    <citation type="submission" date="2022-10" db="EMBL/GenBank/DDBJ databases">
        <title>Culturing micro-colonial fungi from biological soil crusts in the Mojave desert and describing Neophaeococcomyces mojavensis, and introducing the new genera and species Taxawa tesnikishii.</title>
        <authorList>
            <person name="Kurbessoian T."/>
            <person name="Stajich J.E."/>
        </authorList>
    </citation>
    <scope>NUCLEOTIDE SEQUENCE</scope>
    <source>
        <strain evidence="8">TK_35</strain>
    </source>
</reference>
<keyword evidence="9" id="KW-1185">Reference proteome</keyword>
<name>A0AA38XYH8_9EURO</name>
<dbReference type="PROSITE" id="PS00059">
    <property type="entry name" value="ADH_ZINC"/>
    <property type="match status" value="1"/>
</dbReference>
<dbReference type="CDD" id="cd08233">
    <property type="entry name" value="butanediol_DH_like"/>
    <property type="match status" value="1"/>
</dbReference>
<gene>
    <name evidence="8" type="ORF">H2204_009420</name>
</gene>
<evidence type="ECO:0000313" key="9">
    <source>
        <dbReference type="Proteomes" id="UP001172681"/>
    </source>
</evidence>
<dbReference type="InterPro" id="IPR002328">
    <property type="entry name" value="ADH_Zn_CS"/>
</dbReference>
<dbReference type="Gene3D" id="3.40.50.720">
    <property type="entry name" value="NAD(P)-binding Rossmann-like Domain"/>
    <property type="match status" value="1"/>
</dbReference>
<evidence type="ECO:0000256" key="1">
    <source>
        <dbReference type="ARBA" id="ARBA00001947"/>
    </source>
</evidence>
<dbReference type="InterPro" id="IPR036291">
    <property type="entry name" value="NAD(P)-bd_dom_sf"/>
</dbReference>
<evidence type="ECO:0000256" key="5">
    <source>
        <dbReference type="ARBA" id="ARBA00023002"/>
    </source>
</evidence>
<dbReference type="AlphaFoldDB" id="A0AA38XYH8"/>
<keyword evidence="3 6" id="KW-0479">Metal-binding</keyword>
<dbReference type="PANTHER" id="PTHR43161">
    <property type="entry name" value="SORBITOL DEHYDROGENASE"/>
    <property type="match status" value="1"/>
</dbReference>
<comment type="caution">
    <text evidence="8">The sequence shown here is derived from an EMBL/GenBank/DDBJ whole genome shotgun (WGS) entry which is preliminary data.</text>
</comment>
<dbReference type="GO" id="GO:0034079">
    <property type="term" value="P:butanediol biosynthetic process"/>
    <property type="evidence" value="ECO:0007669"/>
    <property type="project" value="TreeGrafter"/>
</dbReference>
<dbReference type="Pfam" id="PF00107">
    <property type="entry name" value="ADH_zinc_N"/>
    <property type="match status" value="1"/>
</dbReference>
<dbReference type="Proteomes" id="UP001172681">
    <property type="component" value="Unassembled WGS sequence"/>
</dbReference>
<accession>A0AA38XYH8</accession>
<dbReference type="InterPro" id="IPR013154">
    <property type="entry name" value="ADH-like_N"/>
</dbReference>
<comment type="similarity">
    <text evidence="2 6">Belongs to the zinc-containing alcohol dehydrogenase family.</text>
</comment>
<dbReference type="InterPro" id="IPR013149">
    <property type="entry name" value="ADH-like_C"/>
</dbReference>
<keyword evidence="5" id="KW-0560">Oxidoreductase</keyword>
<dbReference type="GO" id="GO:0005737">
    <property type="term" value="C:cytoplasm"/>
    <property type="evidence" value="ECO:0007669"/>
    <property type="project" value="TreeGrafter"/>
</dbReference>
<evidence type="ECO:0000256" key="6">
    <source>
        <dbReference type="RuleBase" id="RU361277"/>
    </source>
</evidence>
<dbReference type="SUPFAM" id="SSF50129">
    <property type="entry name" value="GroES-like"/>
    <property type="match status" value="1"/>
</dbReference>
<evidence type="ECO:0000313" key="8">
    <source>
        <dbReference type="EMBL" id="KAJ9628303.1"/>
    </source>
</evidence>
<evidence type="ECO:0000256" key="2">
    <source>
        <dbReference type="ARBA" id="ARBA00008072"/>
    </source>
</evidence>
<comment type="cofactor">
    <cofactor evidence="1 6">
        <name>Zn(2+)</name>
        <dbReference type="ChEBI" id="CHEBI:29105"/>
    </cofactor>
</comment>
<keyword evidence="4 6" id="KW-0862">Zinc</keyword>
<evidence type="ECO:0000256" key="4">
    <source>
        <dbReference type="ARBA" id="ARBA00022833"/>
    </source>
</evidence>
<proteinExistence type="inferred from homology"/>
<dbReference type="Pfam" id="PF08240">
    <property type="entry name" value="ADH_N"/>
    <property type="match status" value="1"/>
</dbReference>
<dbReference type="PANTHER" id="PTHR43161:SF23">
    <property type="entry name" value="(R,R)-BUTANEDIOL DEHYDROGENASE-RELATED"/>
    <property type="match status" value="1"/>
</dbReference>